<dbReference type="SUPFAM" id="SSF52833">
    <property type="entry name" value="Thioredoxin-like"/>
    <property type="match status" value="1"/>
</dbReference>
<dbReference type="Gene3D" id="3.40.30.10">
    <property type="entry name" value="Glutaredoxin"/>
    <property type="match status" value="1"/>
</dbReference>
<proteinExistence type="inferred from homology"/>
<dbReference type="InterPro" id="IPR012336">
    <property type="entry name" value="Thioredoxin-like_fold"/>
</dbReference>
<dbReference type="PANTHER" id="PTHR36450:SF1">
    <property type="entry name" value="THIOREDOXIN"/>
    <property type="match status" value="1"/>
</dbReference>
<evidence type="ECO:0000256" key="1">
    <source>
        <dbReference type="ARBA" id="ARBA00007787"/>
    </source>
</evidence>
<comment type="similarity">
    <text evidence="1">Belongs to the glutaredoxin family.</text>
</comment>
<dbReference type="EMBL" id="RXGA01000003">
    <property type="protein sequence ID" value="RWX72819.1"/>
    <property type="molecule type" value="Genomic_DNA"/>
</dbReference>
<evidence type="ECO:0000259" key="2">
    <source>
        <dbReference type="Pfam" id="PF13192"/>
    </source>
</evidence>
<name>A0A444L5H1_METS7</name>
<evidence type="ECO:0000313" key="3">
    <source>
        <dbReference type="EMBL" id="RWX72819.1"/>
    </source>
</evidence>
<protein>
    <recommendedName>
        <fullName evidence="2">Thioredoxin-like fold domain-containing protein</fullName>
    </recommendedName>
</protein>
<evidence type="ECO:0000313" key="4">
    <source>
        <dbReference type="Proteomes" id="UP000288215"/>
    </source>
</evidence>
<dbReference type="PANTHER" id="PTHR36450">
    <property type="entry name" value="THIOREDOXIN"/>
    <property type="match status" value="1"/>
</dbReference>
<gene>
    <name evidence="3" type="ORF">Metus_0793</name>
</gene>
<feature type="domain" description="Thioredoxin-like fold" evidence="2">
    <location>
        <begin position="4"/>
        <end position="79"/>
    </location>
</feature>
<accession>A0A444L5H1</accession>
<dbReference type="InterPro" id="IPR005243">
    <property type="entry name" value="THIRX-like_proc"/>
</dbReference>
<comment type="caution">
    <text evidence="3">The sequence shown here is derived from an EMBL/GenBank/DDBJ whole genome shotgun (WGS) entry which is preliminary data.</text>
</comment>
<dbReference type="Proteomes" id="UP000288215">
    <property type="component" value="Unassembled WGS sequence"/>
</dbReference>
<sequence>MAKILIFGGDPPCARCKATEKVLREAAAELKLDAEILHVSALSPEADKYDILSTPAVVINEKVVVAGKVPDKKTAVEMLKKEFKI</sequence>
<dbReference type="AlphaFoldDB" id="A0A444L5H1"/>
<organism evidence="3 4">
    <name type="scientific">Methanosuratincola subterraneus</name>
    <dbReference type="NCBI Taxonomy" id="2593994"/>
    <lineage>
        <taxon>Archaea</taxon>
        <taxon>Thermoproteota</taxon>
        <taxon>Methanosuratincolia</taxon>
        <taxon>Candidatus Methanomethylicales</taxon>
        <taxon>Candidatus Methanomethylicaceae</taxon>
        <taxon>Candidatus Methanosuratincola (ex Vanwonterghem et al. 2016)</taxon>
    </lineage>
</organism>
<reference evidence="3 4" key="1">
    <citation type="submission" date="2018-12" db="EMBL/GenBank/DDBJ databases">
        <title>The complete genome of the methanogenic archaea of the candidate phylum Verstraetearchaeota, obtained from the metagenome of underground thermal water.</title>
        <authorList>
            <person name="Kadnikov V.V."/>
            <person name="Mardanov A.V."/>
            <person name="Beletsky A.V."/>
            <person name="Karnachuk O.V."/>
            <person name="Ravin N.V."/>
        </authorList>
    </citation>
    <scope>NUCLEOTIDE SEQUENCE [LARGE SCALE GENOMIC DNA]</scope>
    <source>
        <strain evidence="3">Ch88</strain>
    </source>
</reference>
<dbReference type="Pfam" id="PF13192">
    <property type="entry name" value="Thioredoxin_3"/>
    <property type="match status" value="1"/>
</dbReference>
<dbReference type="InterPro" id="IPR036249">
    <property type="entry name" value="Thioredoxin-like_sf"/>
</dbReference>